<protein>
    <submittedName>
        <fullName evidence="2">Uncharacterized protein</fullName>
    </submittedName>
</protein>
<evidence type="ECO:0000313" key="3">
    <source>
        <dbReference type="Proteomes" id="UP000626109"/>
    </source>
</evidence>
<dbReference type="Proteomes" id="UP000626109">
    <property type="component" value="Unassembled WGS sequence"/>
</dbReference>
<feature type="compositionally biased region" description="Polar residues" evidence="1">
    <location>
        <begin position="153"/>
        <end position="164"/>
    </location>
</feature>
<feature type="compositionally biased region" description="Polar residues" evidence="1">
    <location>
        <begin position="124"/>
        <end position="133"/>
    </location>
</feature>
<name>A0A813LMU1_POLGL</name>
<reference evidence="2" key="1">
    <citation type="submission" date="2021-02" db="EMBL/GenBank/DDBJ databases">
        <authorList>
            <person name="Dougan E. K."/>
            <person name="Rhodes N."/>
            <person name="Thang M."/>
            <person name="Chan C."/>
        </authorList>
    </citation>
    <scope>NUCLEOTIDE SEQUENCE</scope>
</reference>
<feature type="compositionally biased region" description="Low complexity" evidence="1">
    <location>
        <begin position="227"/>
        <end position="243"/>
    </location>
</feature>
<proteinExistence type="predicted"/>
<dbReference type="EMBL" id="CAJNNW010036375">
    <property type="protein sequence ID" value="CAE8733728.1"/>
    <property type="molecule type" value="Genomic_DNA"/>
</dbReference>
<organism evidence="2 3">
    <name type="scientific">Polarella glacialis</name>
    <name type="common">Dinoflagellate</name>
    <dbReference type="NCBI Taxonomy" id="89957"/>
    <lineage>
        <taxon>Eukaryota</taxon>
        <taxon>Sar</taxon>
        <taxon>Alveolata</taxon>
        <taxon>Dinophyceae</taxon>
        <taxon>Suessiales</taxon>
        <taxon>Suessiaceae</taxon>
        <taxon>Polarella</taxon>
    </lineage>
</organism>
<comment type="caution">
    <text evidence="2">The sequence shown here is derived from an EMBL/GenBank/DDBJ whole genome shotgun (WGS) entry which is preliminary data.</text>
</comment>
<sequence length="337" mass="36080">MNRQRRTRPTLEETVGHRQLGWKPGSERRCGTLQKRNTAWEDERLAANQPSLLEKSREISKLQQQLAEELGRRKAAQYAVIEKAQLLCELQAQLTEKDRLIDQLKAARQTSAGPGQPGLRGVARQQSGQSQENLADARPMSHTPGREPLILSPSASNPSYQAPQLLNPGSHVHLPDASSARGFALSPRDTVGAPDMSRFISVPSQGGFVQSTSCGSASVPSPPRFNPASSSRAPTSPRLSPRLDGSVRRMVTPSPSVGMRSTMGGTNSVGRILRSPGPHLGCSQDRDTAHHGARRIPSAEVTTTTTATAATLTTARYTQSAGVTSCCCCACCCSCCC</sequence>
<feature type="region of interest" description="Disordered" evidence="1">
    <location>
        <begin position="1"/>
        <end position="28"/>
    </location>
</feature>
<feature type="compositionally biased region" description="Polar residues" evidence="1">
    <location>
        <begin position="207"/>
        <end position="219"/>
    </location>
</feature>
<evidence type="ECO:0000313" key="2">
    <source>
        <dbReference type="EMBL" id="CAE8733728.1"/>
    </source>
</evidence>
<dbReference type="AlphaFoldDB" id="A0A813LMU1"/>
<evidence type="ECO:0000256" key="1">
    <source>
        <dbReference type="SAM" id="MobiDB-lite"/>
    </source>
</evidence>
<accession>A0A813LMU1</accession>
<feature type="region of interest" description="Disordered" evidence="1">
    <location>
        <begin position="207"/>
        <end position="266"/>
    </location>
</feature>
<gene>
    <name evidence="2" type="ORF">PGLA2088_LOCUS46963</name>
</gene>
<feature type="region of interest" description="Disordered" evidence="1">
    <location>
        <begin position="107"/>
        <end position="174"/>
    </location>
</feature>